<name>A0A2N1PHE0_9BACT</name>
<evidence type="ECO:0000313" key="2">
    <source>
        <dbReference type="EMBL" id="PKK87730.1"/>
    </source>
</evidence>
<dbReference type="Proteomes" id="UP000233256">
    <property type="component" value="Unassembled WGS sequence"/>
</dbReference>
<evidence type="ECO:0000313" key="3">
    <source>
        <dbReference type="Proteomes" id="UP000233256"/>
    </source>
</evidence>
<accession>A0A2N1PHE0</accession>
<reference evidence="2 3" key="1">
    <citation type="journal article" date="2017" name="ISME J.">
        <title>Potential for microbial H2 and metal transformations associated with novel bacteria and archaea in deep terrestrial subsurface sediments.</title>
        <authorList>
            <person name="Hernsdorf A.W."/>
            <person name="Amano Y."/>
            <person name="Miyakawa K."/>
            <person name="Ise K."/>
            <person name="Suzuki Y."/>
            <person name="Anantharaman K."/>
            <person name="Probst A."/>
            <person name="Burstein D."/>
            <person name="Thomas B.C."/>
            <person name="Banfield J.F."/>
        </authorList>
    </citation>
    <scope>NUCLEOTIDE SEQUENCE [LARGE SCALE GENOMIC DNA]</scope>
    <source>
        <strain evidence="2">HGW-Wallbacteria-1</strain>
    </source>
</reference>
<keyword evidence="1" id="KW-1133">Transmembrane helix</keyword>
<feature type="transmembrane region" description="Helical" evidence="1">
    <location>
        <begin position="12"/>
        <end position="31"/>
    </location>
</feature>
<feature type="non-terminal residue" evidence="2">
    <location>
        <position position="144"/>
    </location>
</feature>
<evidence type="ECO:0000256" key="1">
    <source>
        <dbReference type="SAM" id="Phobius"/>
    </source>
</evidence>
<feature type="transmembrane region" description="Helical" evidence="1">
    <location>
        <begin position="84"/>
        <end position="114"/>
    </location>
</feature>
<proteinExistence type="predicted"/>
<gene>
    <name evidence="2" type="ORF">CVV64_21650</name>
</gene>
<keyword evidence="1" id="KW-0472">Membrane</keyword>
<comment type="caution">
    <text evidence="2">The sequence shown here is derived from an EMBL/GenBank/DDBJ whole genome shotgun (WGS) entry which is preliminary data.</text>
</comment>
<dbReference type="EMBL" id="PGXC01000116">
    <property type="protein sequence ID" value="PKK87730.1"/>
    <property type="molecule type" value="Genomic_DNA"/>
</dbReference>
<organism evidence="2 3">
    <name type="scientific">Candidatus Wallbacteria bacterium HGW-Wallbacteria-1</name>
    <dbReference type="NCBI Taxonomy" id="2013854"/>
    <lineage>
        <taxon>Bacteria</taxon>
        <taxon>Candidatus Walliibacteriota</taxon>
    </lineage>
</organism>
<feature type="transmembrane region" description="Helical" evidence="1">
    <location>
        <begin position="51"/>
        <end position="72"/>
    </location>
</feature>
<sequence length="144" mass="16020">MRINRKSAGKGIIILNIFTICVFLLVIFKILPYEFISGGRLESYDAAVRTATTSIVMMIYGIPVIAAASGLIRVKAYKKFYIGWLIFALILMAVLFFEASIMGVIVVSFGVPLIAVAAGVIDYKQFNLFAKIYLWLSFVFVCLN</sequence>
<protein>
    <submittedName>
        <fullName evidence="2">Uncharacterized protein</fullName>
    </submittedName>
</protein>
<keyword evidence="1" id="KW-0812">Transmembrane</keyword>
<dbReference type="AlphaFoldDB" id="A0A2N1PHE0"/>